<dbReference type="KEGG" id="cstr:CBE89_08885"/>
<evidence type="ECO:0000313" key="3">
    <source>
        <dbReference type="Proteomes" id="UP000250197"/>
    </source>
</evidence>
<protein>
    <submittedName>
        <fullName evidence="2">Uncharacterized protein</fullName>
    </submittedName>
</protein>
<evidence type="ECO:0000256" key="1">
    <source>
        <dbReference type="SAM" id="MobiDB-lite"/>
    </source>
</evidence>
<dbReference type="RefSeq" id="WP_086891676.1">
    <property type="nucleotide sequence ID" value="NZ_CP021252.1"/>
</dbReference>
<accession>A0A2Z2J487</accession>
<dbReference type="Proteomes" id="UP000250197">
    <property type="component" value="Chromosome"/>
</dbReference>
<reference evidence="2 3" key="1">
    <citation type="submission" date="2017-05" db="EMBL/GenBank/DDBJ databases">
        <title>Complete genome sequence of Corynebacterium striatum KC-Na-1 isolated from Neophocaena asiaeorientalis in Korea.</title>
        <authorList>
            <person name="Kim J.H."/>
            <person name="Lee K."/>
        </authorList>
    </citation>
    <scope>NUCLEOTIDE SEQUENCE [LARGE SCALE GENOMIC DNA]</scope>
    <source>
        <strain evidence="2 3">KC-Na-01</strain>
    </source>
</reference>
<feature type="compositionally biased region" description="Polar residues" evidence="1">
    <location>
        <begin position="106"/>
        <end position="120"/>
    </location>
</feature>
<name>A0A2Z2J487_CORST</name>
<sequence>MQIYGYPGDRVDFVSKSGSAGSLLFGDPRNLAEEFFGTPHTASEDEISYFSGSIVLSFSEDKLRSVSIHPQKSKRERVDVYLAKTRLSGLDEETLAQAVETAGEGVTTSYEEQLESVTFS</sequence>
<evidence type="ECO:0000313" key="2">
    <source>
        <dbReference type="EMBL" id="ART21604.1"/>
    </source>
</evidence>
<dbReference type="AlphaFoldDB" id="A0A2Z2J487"/>
<dbReference type="EMBL" id="CP021252">
    <property type="protein sequence ID" value="ART21604.1"/>
    <property type="molecule type" value="Genomic_DNA"/>
</dbReference>
<feature type="region of interest" description="Disordered" evidence="1">
    <location>
        <begin position="101"/>
        <end position="120"/>
    </location>
</feature>
<gene>
    <name evidence="2" type="ORF">CBE89_08885</name>
</gene>
<organism evidence="2 3">
    <name type="scientific">Corynebacterium striatum</name>
    <dbReference type="NCBI Taxonomy" id="43770"/>
    <lineage>
        <taxon>Bacteria</taxon>
        <taxon>Bacillati</taxon>
        <taxon>Actinomycetota</taxon>
        <taxon>Actinomycetes</taxon>
        <taxon>Mycobacteriales</taxon>
        <taxon>Corynebacteriaceae</taxon>
        <taxon>Corynebacterium</taxon>
    </lineage>
</organism>
<proteinExistence type="predicted"/>